<dbReference type="Proteomes" id="UP001200604">
    <property type="component" value="Unassembled WGS sequence"/>
</dbReference>
<dbReference type="PROSITE" id="PS51257">
    <property type="entry name" value="PROKAR_LIPOPROTEIN"/>
    <property type="match status" value="1"/>
</dbReference>
<evidence type="ECO:0000313" key="3">
    <source>
        <dbReference type="Proteomes" id="UP001200604"/>
    </source>
</evidence>
<dbReference type="GeneID" id="92726605"/>
<dbReference type="RefSeq" id="WP_046202881.1">
    <property type="nucleotide sequence ID" value="NZ_JAFFSY010000002.1"/>
</dbReference>
<keyword evidence="1" id="KW-0732">Signal</keyword>
<keyword evidence="3" id="KW-1185">Reference proteome</keyword>
<protein>
    <recommendedName>
        <fullName evidence="4">Secreted protein</fullName>
    </recommendedName>
</protein>
<comment type="caution">
    <text evidence="2">The sequence shown here is derived from an EMBL/GenBank/DDBJ whole genome shotgun (WGS) entry which is preliminary data.</text>
</comment>
<accession>A0ABS9HMC3</accession>
<feature type="chain" id="PRO_5045247718" description="Secreted protein" evidence="1">
    <location>
        <begin position="26"/>
        <end position="156"/>
    </location>
</feature>
<name>A0ABS9HMC3_9CORY</name>
<gene>
    <name evidence="2" type="ORF">L3H44_08250</name>
</gene>
<evidence type="ECO:0008006" key="4">
    <source>
        <dbReference type="Google" id="ProtNLM"/>
    </source>
</evidence>
<feature type="signal peptide" evidence="1">
    <location>
        <begin position="1"/>
        <end position="25"/>
    </location>
</feature>
<evidence type="ECO:0000313" key="2">
    <source>
        <dbReference type="EMBL" id="MCF6774394.1"/>
    </source>
</evidence>
<evidence type="ECO:0000256" key="1">
    <source>
        <dbReference type="SAM" id="SignalP"/>
    </source>
</evidence>
<dbReference type="EMBL" id="JAKJKU010000003">
    <property type="protein sequence ID" value="MCF6774394.1"/>
    <property type="molecule type" value="Genomic_DNA"/>
</dbReference>
<organism evidence="2 3">
    <name type="scientific">Corynebacterium parakroppenstedtii</name>
    <dbReference type="NCBI Taxonomy" id="2828363"/>
    <lineage>
        <taxon>Bacteria</taxon>
        <taxon>Bacillati</taxon>
        <taxon>Actinomycetota</taxon>
        <taxon>Actinomycetes</taxon>
        <taxon>Mycobacteriales</taxon>
        <taxon>Corynebacteriaceae</taxon>
        <taxon>Corynebacterium</taxon>
    </lineage>
</organism>
<proteinExistence type="predicted"/>
<reference evidence="2 3" key="1">
    <citation type="submission" date="2022-01" db="EMBL/GenBank/DDBJ databases">
        <title>Identification and Characterization of Corynebacterium sp.</title>
        <authorList>
            <person name="Luo Q."/>
            <person name="Qu P."/>
            <person name="Chen Q."/>
        </authorList>
    </citation>
    <scope>NUCLEOTIDE SEQUENCE [LARGE SCALE GENOMIC DNA]</scope>
    <source>
        <strain evidence="2 3">MC-12</strain>
    </source>
</reference>
<sequence>MGLTKKIGALALSGAIACGIATVSAGVAPAASAKPSCEGQTALASMAEPLDRIFTADGKEITISNKRNVQQFVYLSSCDAEKLANLISDLGKGDDVKKEIVKAIPGIDKFADQVAKGVKDKKVLTAQNLKDQSSDFNSGVILDLKNGTVALIAKQL</sequence>